<dbReference type="PROSITE" id="PS01096">
    <property type="entry name" value="PPIC_PPIASE_1"/>
    <property type="match status" value="1"/>
</dbReference>
<dbReference type="PANTHER" id="PTHR47529:SF1">
    <property type="entry name" value="PERIPLASMIC CHAPERONE PPID"/>
    <property type="match status" value="1"/>
</dbReference>
<dbReference type="InterPro" id="IPR000297">
    <property type="entry name" value="PPIase_PpiC"/>
</dbReference>
<dbReference type="STRING" id="662367.SAMN05216167_103538"/>
<dbReference type="OrthoDB" id="9812372at2"/>
<dbReference type="EMBL" id="FOLQ01000003">
    <property type="protein sequence ID" value="SFD15404.1"/>
    <property type="molecule type" value="Genomic_DNA"/>
</dbReference>
<reference evidence="14 15" key="1">
    <citation type="submission" date="2016-10" db="EMBL/GenBank/DDBJ databases">
        <authorList>
            <person name="de Groot N.N."/>
        </authorList>
    </citation>
    <scope>NUCLEOTIDE SEQUENCE [LARGE SCALE GENOMIC DNA]</scope>
    <source>
        <strain evidence="14 15">DSM 26130</strain>
    </source>
</reference>
<feature type="transmembrane region" description="Helical" evidence="12">
    <location>
        <begin position="12"/>
        <end position="33"/>
    </location>
</feature>
<dbReference type="SUPFAM" id="SSF54534">
    <property type="entry name" value="FKBP-like"/>
    <property type="match status" value="1"/>
</dbReference>
<feature type="domain" description="PpiC" evidence="13">
    <location>
        <begin position="343"/>
        <end position="445"/>
    </location>
</feature>
<dbReference type="Proteomes" id="UP000198598">
    <property type="component" value="Unassembled WGS sequence"/>
</dbReference>
<keyword evidence="11" id="KW-0697">Rotamase</keyword>
<dbReference type="InterPro" id="IPR023058">
    <property type="entry name" value="PPIase_PpiC_CS"/>
</dbReference>
<dbReference type="Pfam" id="PF13623">
    <property type="entry name" value="SurA_N_2"/>
    <property type="match status" value="1"/>
</dbReference>
<comment type="similarity">
    <text evidence="8">Belongs to the PpiD chaperone family.</text>
</comment>
<dbReference type="InterPro" id="IPR052029">
    <property type="entry name" value="PpiD_chaperone"/>
</dbReference>
<dbReference type="Pfam" id="PF13616">
    <property type="entry name" value="Rotamase_3"/>
    <property type="match status" value="1"/>
</dbReference>
<protein>
    <recommendedName>
        <fullName evidence="9">Periplasmic chaperone PpiD</fullName>
    </recommendedName>
    <alternativeName>
        <fullName evidence="10">Periplasmic folding chaperone</fullName>
    </alternativeName>
</protein>
<keyword evidence="7" id="KW-0143">Chaperone</keyword>
<dbReference type="SUPFAM" id="SSF109998">
    <property type="entry name" value="Triger factor/SurA peptide-binding domain-like"/>
    <property type="match status" value="1"/>
</dbReference>
<keyword evidence="2" id="KW-1003">Cell membrane</keyword>
<comment type="subcellular location">
    <subcellularLocation>
        <location evidence="1">Cell inner membrane</location>
        <topology evidence="1">Single-pass type II membrane protein</topology>
        <orientation evidence="1">Periplasmic side</orientation>
    </subcellularLocation>
</comment>
<dbReference type="InterPro" id="IPR046357">
    <property type="entry name" value="PPIase_dom_sf"/>
</dbReference>
<evidence type="ECO:0000256" key="9">
    <source>
        <dbReference type="ARBA" id="ARBA00040743"/>
    </source>
</evidence>
<sequence length="706" mass="77571">MSVINKIRERSGLAVGIIAVSLILFIVGGDLLGGRSLLFGGNQQEVGEIAGQSIDYQEFNAKVDELRAQFEQQSGRAPADQDLAQIREQAWNQMLFEIAYQKEFDKLGLKVSQEELVDMVQGNNISPAVRQAFTDPQTGVFNKSSIIDYLKKLKNQPIQQQQAWASFEKNLSSQRLRDKYEGLIRLSSFATTAEAQKEYQAQNSKADVKFLFIPYYTINDTTVKVTDSQLQDYLSKHKDEYPGTDSRSIQYVTFSVAPSKEDSASLYNQIKSLARGLGGAQNDSVFARQNSDVPVPLYMTAGEMPEQLRASIPTFSPGGIYGPFREGNTYFIYKYGGTKKDTNFTARASHILIQTKGLADSAKVAARNRAESILKQIQGGASFEALAQTNSQDGSAQVGGDLGYFKNNGQMVKPFESAVFGATSAGLIPRLVETEFGYHIIKVTQPKTNVLYRIAAIGKSITPSQTTRDEALRKADQFASEVQTKETFDAKVKEDKSLVVATADRIMEGAQQINALTGSEVRQVIRWAFNDKTELNSVSEPFEIGDQYVIAVLTNKTDKDNVSVNDYRTELTAKVRNELKGQQILAKLGNPSGTLESIAQKYGAGALVESAEGINLATGFLRSAGVDPIALGKAFGLKPGKRSKPFVGEGGVLMMETTNLTPAPAIADYALYKTQLQQNNTSRISLYINEAIKEAAKVEDRRAKFY</sequence>
<evidence type="ECO:0000256" key="1">
    <source>
        <dbReference type="ARBA" id="ARBA00004382"/>
    </source>
</evidence>
<dbReference type="RefSeq" id="WP_093826118.1">
    <property type="nucleotide sequence ID" value="NZ_FOLQ01000003.1"/>
</dbReference>
<dbReference type="Gene3D" id="3.10.50.40">
    <property type="match status" value="1"/>
</dbReference>
<evidence type="ECO:0000256" key="8">
    <source>
        <dbReference type="ARBA" id="ARBA00038408"/>
    </source>
</evidence>
<evidence type="ECO:0000256" key="12">
    <source>
        <dbReference type="SAM" id="Phobius"/>
    </source>
</evidence>
<dbReference type="AlphaFoldDB" id="A0A1I1PZT7"/>
<dbReference type="PROSITE" id="PS50198">
    <property type="entry name" value="PPIC_PPIASE_2"/>
    <property type="match status" value="1"/>
</dbReference>
<evidence type="ECO:0000256" key="3">
    <source>
        <dbReference type="ARBA" id="ARBA00022519"/>
    </source>
</evidence>
<keyword evidence="11 14" id="KW-0413">Isomerase</keyword>
<dbReference type="InterPro" id="IPR027304">
    <property type="entry name" value="Trigger_fact/SurA_dom_sf"/>
</dbReference>
<organism evidence="14 15">
    <name type="scientific">Spirosoma endophyticum</name>
    <dbReference type="NCBI Taxonomy" id="662367"/>
    <lineage>
        <taxon>Bacteria</taxon>
        <taxon>Pseudomonadati</taxon>
        <taxon>Bacteroidota</taxon>
        <taxon>Cytophagia</taxon>
        <taxon>Cytophagales</taxon>
        <taxon>Cytophagaceae</taxon>
        <taxon>Spirosoma</taxon>
    </lineage>
</organism>
<accession>A0A1I1PZT7</accession>
<dbReference type="GO" id="GO:0005886">
    <property type="term" value="C:plasma membrane"/>
    <property type="evidence" value="ECO:0007669"/>
    <property type="project" value="UniProtKB-SubCell"/>
</dbReference>
<proteinExistence type="inferred from homology"/>
<keyword evidence="4 12" id="KW-0812">Transmembrane</keyword>
<evidence type="ECO:0000256" key="7">
    <source>
        <dbReference type="ARBA" id="ARBA00023186"/>
    </source>
</evidence>
<evidence type="ECO:0000256" key="10">
    <source>
        <dbReference type="ARBA" id="ARBA00042775"/>
    </source>
</evidence>
<gene>
    <name evidence="14" type="ORF">SAMN05216167_103538</name>
</gene>
<dbReference type="GO" id="GO:0003755">
    <property type="term" value="F:peptidyl-prolyl cis-trans isomerase activity"/>
    <property type="evidence" value="ECO:0007669"/>
    <property type="project" value="UniProtKB-KW"/>
</dbReference>
<evidence type="ECO:0000259" key="13">
    <source>
        <dbReference type="PROSITE" id="PS50198"/>
    </source>
</evidence>
<evidence type="ECO:0000256" key="11">
    <source>
        <dbReference type="PROSITE-ProRule" id="PRU00278"/>
    </source>
</evidence>
<evidence type="ECO:0000256" key="5">
    <source>
        <dbReference type="ARBA" id="ARBA00022989"/>
    </source>
</evidence>
<name>A0A1I1PZT7_9BACT</name>
<keyword evidence="6 12" id="KW-0472">Membrane</keyword>
<evidence type="ECO:0000256" key="4">
    <source>
        <dbReference type="ARBA" id="ARBA00022692"/>
    </source>
</evidence>
<evidence type="ECO:0000313" key="15">
    <source>
        <dbReference type="Proteomes" id="UP000198598"/>
    </source>
</evidence>
<dbReference type="PANTHER" id="PTHR47529">
    <property type="entry name" value="PEPTIDYL-PROLYL CIS-TRANS ISOMERASE D"/>
    <property type="match status" value="1"/>
</dbReference>
<evidence type="ECO:0000256" key="2">
    <source>
        <dbReference type="ARBA" id="ARBA00022475"/>
    </source>
</evidence>
<keyword evidence="15" id="KW-1185">Reference proteome</keyword>
<evidence type="ECO:0000313" key="14">
    <source>
        <dbReference type="EMBL" id="SFD15404.1"/>
    </source>
</evidence>
<keyword evidence="3" id="KW-0997">Cell inner membrane</keyword>
<keyword evidence="5 12" id="KW-1133">Transmembrane helix</keyword>
<evidence type="ECO:0000256" key="6">
    <source>
        <dbReference type="ARBA" id="ARBA00023136"/>
    </source>
</evidence>